<evidence type="ECO:0000259" key="3">
    <source>
        <dbReference type="Pfam" id="PF14219"/>
    </source>
</evidence>
<gene>
    <name evidence="4" type="ORF">SAMN05421684_1294</name>
</gene>
<protein>
    <recommendedName>
        <fullName evidence="3">DUF4328 domain-containing protein</fullName>
    </recommendedName>
</protein>
<dbReference type="OrthoDB" id="4174975at2"/>
<dbReference type="Proteomes" id="UP000199632">
    <property type="component" value="Unassembled WGS sequence"/>
</dbReference>
<dbReference type="EMBL" id="FNQB01000001">
    <property type="protein sequence ID" value="SDY73852.1"/>
    <property type="molecule type" value="Genomic_DNA"/>
</dbReference>
<feature type="transmembrane region" description="Helical" evidence="2">
    <location>
        <begin position="108"/>
        <end position="127"/>
    </location>
</feature>
<dbReference type="RefSeq" id="WP_090788319.1">
    <property type="nucleotide sequence ID" value="NZ_BOND01000017.1"/>
</dbReference>
<keyword evidence="5" id="KW-1185">Reference proteome</keyword>
<feature type="transmembrane region" description="Helical" evidence="2">
    <location>
        <begin position="189"/>
        <end position="208"/>
    </location>
</feature>
<name>A0A1H3MAV1_9ACTN</name>
<feature type="region of interest" description="Disordered" evidence="1">
    <location>
        <begin position="238"/>
        <end position="338"/>
    </location>
</feature>
<keyword evidence="2" id="KW-0472">Membrane</keyword>
<sequence length="338" mass="35157">MNQFVYEGHRTYRNRGVGVAAIIVVGLTALALVVAAVLFWAIKISIGQGGYAGDLETASNLERFAEVADLAFAVGQFPALVLTVIWLWRARKNLDAFPDTKPSLAAGWTIGGWFFPIANLFVPGRMMANAVRESTRNRWVTRVAIVWWIALLVAMVANRFGNVWAENALYSDISDIAIVSDYYRELARANTVAAAAGLIAAAAFAFVVSRTSAAQEDRIYRGWYEAQNRALTAPADAPTAFVGSPAQERWDPAASSGTGQETRPVGAGPDPTASPGTGQGTGPVGAGPDPTASRGTGQGTGLVGAGPDPVGSPGTDPVIGVTPRAAAPDGDGSATIGA</sequence>
<evidence type="ECO:0000256" key="2">
    <source>
        <dbReference type="SAM" id="Phobius"/>
    </source>
</evidence>
<keyword evidence="2" id="KW-1133">Transmembrane helix</keyword>
<dbReference type="AlphaFoldDB" id="A0A1H3MAV1"/>
<proteinExistence type="predicted"/>
<evidence type="ECO:0000313" key="4">
    <source>
        <dbReference type="EMBL" id="SDY73852.1"/>
    </source>
</evidence>
<dbReference type="STRING" id="137265.SAMN05421684_1294"/>
<keyword evidence="2" id="KW-0812">Transmembrane</keyword>
<evidence type="ECO:0000256" key="1">
    <source>
        <dbReference type="SAM" id="MobiDB-lite"/>
    </source>
</evidence>
<feature type="transmembrane region" description="Helical" evidence="2">
    <location>
        <begin position="20"/>
        <end position="42"/>
    </location>
</feature>
<feature type="domain" description="DUF4328" evidence="3">
    <location>
        <begin position="56"/>
        <end position="211"/>
    </location>
</feature>
<reference evidence="5" key="1">
    <citation type="submission" date="2016-10" db="EMBL/GenBank/DDBJ databases">
        <authorList>
            <person name="Varghese N."/>
            <person name="Submissions S."/>
        </authorList>
    </citation>
    <scope>NUCLEOTIDE SEQUENCE [LARGE SCALE GENOMIC DNA]</scope>
    <source>
        <strain evidence="5">DSM 44718</strain>
    </source>
</reference>
<dbReference type="InterPro" id="IPR025565">
    <property type="entry name" value="DUF4328"/>
</dbReference>
<organism evidence="4 5">
    <name type="scientific">Asanoa ishikariensis</name>
    <dbReference type="NCBI Taxonomy" id="137265"/>
    <lineage>
        <taxon>Bacteria</taxon>
        <taxon>Bacillati</taxon>
        <taxon>Actinomycetota</taxon>
        <taxon>Actinomycetes</taxon>
        <taxon>Micromonosporales</taxon>
        <taxon>Micromonosporaceae</taxon>
        <taxon>Asanoa</taxon>
    </lineage>
</organism>
<feature type="transmembrane region" description="Helical" evidence="2">
    <location>
        <begin position="139"/>
        <end position="157"/>
    </location>
</feature>
<feature type="transmembrane region" description="Helical" evidence="2">
    <location>
        <begin position="70"/>
        <end position="88"/>
    </location>
</feature>
<evidence type="ECO:0000313" key="5">
    <source>
        <dbReference type="Proteomes" id="UP000199632"/>
    </source>
</evidence>
<dbReference type="Pfam" id="PF14219">
    <property type="entry name" value="DUF4328"/>
    <property type="match status" value="1"/>
</dbReference>
<accession>A0A1H3MAV1</accession>